<dbReference type="InterPro" id="IPR013126">
    <property type="entry name" value="Hsp_70_fam"/>
</dbReference>
<dbReference type="PANTHER" id="PTHR14187">
    <property type="entry name" value="ALPHA KINASE/ELONGATION FACTOR 2 KINASE"/>
    <property type="match status" value="1"/>
</dbReference>
<protein>
    <submittedName>
        <fullName evidence="3">Hsp70 family chaperone, putative</fullName>
    </submittedName>
</protein>
<dbReference type="InterPro" id="IPR043129">
    <property type="entry name" value="ATPase_NBD"/>
</dbReference>
<keyword evidence="1" id="KW-0547">Nucleotide-binding</keyword>
<name>B8MPG3_TALSN</name>
<dbReference type="InParanoid" id="B8MPG3"/>
<dbReference type="VEuPathDB" id="FungiDB:TSTA_106110"/>
<keyword evidence="4" id="KW-1185">Reference proteome</keyword>
<evidence type="ECO:0000256" key="1">
    <source>
        <dbReference type="ARBA" id="ARBA00022741"/>
    </source>
</evidence>
<reference evidence="4" key="1">
    <citation type="journal article" date="2015" name="Genome Announc.">
        <title>Genome sequence of the AIDS-associated pathogen Penicillium marneffei (ATCC18224) and its near taxonomic relative Talaromyces stipitatus (ATCC10500).</title>
        <authorList>
            <person name="Nierman W.C."/>
            <person name="Fedorova-Abrams N.D."/>
            <person name="Andrianopoulos A."/>
        </authorList>
    </citation>
    <scope>NUCLEOTIDE SEQUENCE [LARGE SCALE GENOMIC DNA]</scope>
    <source>
        <strain evidence="4">ATCC 10500 / CBS 375.48 / QM 6759 / NRRL 1006</strain>
    </source>
</reference>
<gene>
    <name evidence="3" type="ORF">TSTA_106110</name>
</gene>
<dbReference type="SUPFAM" id="SSF53067">
    <property type="entry name" value="Actin-like ATPase domain"/>
    <property type="match status" value="2"/>
</dbReference>
<dbReference type="Pfam" id="PF00012">
    <property type="entry name" value="HSP70"/>
    <property type="match status" value="1"/>
</dbReference>
<dbReference type="EMBL" id="EQ962658">
    <property type="protein sequence ID" value="EED14402.1"/>
    <property type="molecule type" value="Genomic_DNA"/>
</dbReference>
<dbReference type="PhylomeDB" id="B8MPG3"/>
<sequence length="585" mass="66370">MKGELGHFRCQYRQLDVRISMFHTQGSNCARLSTGLCDHKPSGRALFNYLCHLVGDAIVKPIPNSEPQPDNIHVIDIWPSRLGSNEGESSVKVPTQLRYTPQGIEWGFQIPHSVERNYWFKLGLEENKESVNWQKSAEELTTGFLNEIYKHIIYTLEQKIGAVVLRAVPIEFCLTVPAIWSEAAKEKTLKACQKAGLKSSEIMLISEPIPAAISVPHELDFTTLKTGDWFVVCDAGGGTVDLISYKIKSLKPIVQVEEVTSGTGGLCGSVFLTRRFNDFITRMLSGEVGWDEEVLSETSDRFDTVIKQQYFPMKDGDEGYPVPVPGLPDNKGLGIRRSKFMIRKEDMRNIFDPVIEKIIWFVQDQIRLSRGEAKTVLLVGGFGQNLYLKQRLRESLPTVQVLQPPNAWIAIVCGAVMMGLSRANSSLHNVKVVSRRARKHYGITLNLEFDPRKHDEIKKYWCPFHKRYQVEVLQWFVRKGDAIQENKAKNIKFHERFPVNQGKPKFYDLTVLADSESSVTPIHICDNVKTLTTLKIDLSPLSESQWKKTIKKGADGVYYYVLVGNIEATFFSALTTYKRGAYMLQ</sequence>
<evidence type="ECO:0000256" key="2">
    <source>
        <dbReference type="ARBA" id="ARBA00022840"/>
    </source>
</evidence>
<dbReference type="AlphaFoldDB" id="B8MPG3"/>
<dbReference type="Gene3D" id="3.90.640.10">
    <property type="entry name" value="Actin, Chain A, domain 4"/>
    <property type="match status" value="1"/>
</dbReference>
<dbReference type="GO" id="GO:0140662">
    <property type="term" value="F:ATP-dependent protein folding chaperone"/>
    <property type="evidence" value="ECO:0007669"/>
    <property type="project" value="InterPro"/>
</dbReference>
<dbReference type="CDD" id="cd10170">
    <property type="entry name" value="ASKHA_NBD_HSP70"/>
    <property type="match status" value="1"/>
</dbReference>
<evidence type="ECO:0000313" key="3">
    <source>
        <dbReference type="EMBL" id="EED14402.1"/>
    </source>
</evidence>
<accession>B8MPG3</accession>
<proteinExistence type="predicted"/>
<organism evidence="3 4">
    <name type="scientific">Talaromyces stipitatus (strain ATCC 10500 / CBS 375.48 / QM 6759 / NRRL 1006)</name>
    <name type="common">Penicillium stipitatum</name>
    <dbReference type="NCBI Taxonomy" id="441959"/>
    <lineage>
        <taxon>Eukaryota</taxon>
        <taxon>Fungi</taxon>
        <taxon>Dikarya</taxon>
        <taxon>Ascomycota</taxon>
        <taxon>Pezizomycotina</taxon>
        <taxon>Eurotiomycetes</taxon>
        <taxon>Eurotiomycetidae</taxon>
        <taxon>Eurotiales</taxon>
        <taxon>Trichocomaceae</taxon>
        <taxon>Talaromyces</taxon>
        <taxon>Talaromyces sect. Talaromyces</taxon>
    </lineage>
</organism>
<keyword evidence="2" id="KW-0067">ATP-binding</keyword>
<dbReference type="STRING" id="441959.B8MPG3"/>
<dbReference type="RefSeq" id="XP_002486640.1">
    <property type="nucleotide sequence ID" value="XM_002486595.1"/>
</dbReference>
<dbReference type="HOGENOM" id="CLU_009958_6_1_1"/>
<dbReference type="GO" id="GO:0005524">
    <property type="term" value="F:ATP binding"/>
    <property type="evidence" value="ECO:0007669"/>
    <property type="project" value="UniProtKB-KW"/>
</dbReference>
<dbReference type="eggNOG" id="KOG0101">
    <property type="taxonomic scope" value="Eukaryota"/>
</dbReference>
<dbReference type="Gene3D" id="3.30.420.40">
    <property type="match status" value="2"/>
</dbReference>
<dbReference type="OMA" id="YSAHCEY"/>
<dbReference type="GeneID" id="8100470"/>
<dbReference type="PANTHER" id="PTHR14187:SF82">
    <property type="entry name" value="FAMILY CHAPERONE, PUTATIVE (AFU_ORTHOLOGUE AFUA_7G08575)-RELATED"/>
    <property type="match status" value="1"/>
</dbReference>
<dbReference type="OrthoDB" id="4213913at2759"/>
<evidence type="ECO:0000313" key="4">
    <source>
        <dbReference type="Proteomes" id="UP000001745"/>
    </source>
</evidence>
<dbReference type="Proteomes" id="UP000001745">
    <property type="component" value="Unassembled WGS sequence"/>
</dbReference>